<proteinExistence type="predicted"/>
<protein>
    <submittedName>
        <fullName evidence="2">Expressed conserved protein</fullName>
    </submittedName>
</protein>
<name>A0A8E0VPL9_9TREM</name>
<feature type="region of interest" description="Disordered" evidence="1">
    <location>
        <begin position="393"/>
        <end position="412"/>
    </location>
</feature>
<feature type="compositionally biased region" description="Basic and acidic residues" evidence="1">
    <location>
        <begin position="403"/>
        <end position="412"/>
    </location>
</feature>
<sequence length="630" mass="71422">MCVRSLSHDTSDFSIMSGMYVVMTPFNFDSMKTIRFERTSQIDQSRVHHVAGGQHAGIIVNQECKIDSIPSEVPEMQLEFTCVMYNNRTTETHAENRRLKFWFTKCTQQFARLDESYAFFRELINPDAFPRDYAGFIKKVLKQLHGPNYLRLRRIDLDIVPLDKHAQDALVPERDNRPAEQVVREALQMRLEEAYPNVLSMDDLVRILEVDDQNLIQYQLEALEARDLVQFVPLEGRYAGQIGFRRKIHLQNQEVKEVKGANHMQQVSTSEKPTIAIITNLLCEKLAVDAMIEQKTTFVRYKTEGGESNVYTIGNIGPHRVISTKLPMVGRELQAKISSGSITTRLLGAFQAVQHVFLVGVGGSVPHVYEFEKHSRLGDIVVSAPVKWSTSCRSPTAGHKKNGNHENTMKANDDISQDPVYVYCDRLVDSTDGESRQTALLKYILKKYAVRDTTLLSCVDRVLDRFEAAPESCEWAQILEASMNHFAEKEAVDFTRPSSDTDKLKLKIDEGVTFDIKHPDVPEHMARFYPPGVPAVRLGCLGSGRPITDHDQLRDSFAKEHQLLCFDAEYDQVLESVLGNGLDSFLIIRGIADYVEGRQGTHWQPYAALTAASFMKAVIMELPVVHIRDN</sequence>
<evidence type="ECO:0000313" key="2">
    <source>
        <dbReference type="EMBL" id="KAA0200843.1"/>
    </source>
</evidence>
<reference evidence="2" key="1">
    <citation type="submission" date="2019-05" db="EMBL/GenBank/DDBJ databases">
        <title>Annotation for the trematode Fasciolopsis buski.</title>
        <authorList>
            <person name="Choi Y.-J."/>
        </authorList>
    </citation>
    <scope>NUCLEOTIDE SEQUENCE</scope>
    <source>
        <strain evidence="2">HT</strain>
        <tissue evidence="2">Whole worm</tissue>
    </source>
</reference>
<evidence type="ECO:0000256" key="1">
    <source>
        <dbReference type="SAM" id="MobiDB-lite"/>
    </source>
</evidence>
<organism evidence="2 3">
    <name type="scientific">Fasciolopsis buskii</name>
    <dbReference type="NCBI Taxonomy" id="27845"/>
    <lineage>
        <taxon>Eukaryota</taxon>
        <taxon>Metazoa</taxon>
        <taxon>Spiralia</taxon>
        <taxon>Lophotrochozoa</taxon>
        <taxon>Platyhelminthes</taxon>
        <taxon>Trematoda</taxon>
        <taxon>Digenea</taxon>
        <taxon>Plagiorchiida</taxon>
        <taxon>Echinostomata</taxon>
        <taxon>Echinostomatoidea</taxon>
        <taxon>Fasciolidae</taxon>
        <taxon>Fasciolopsis</taxon>
    </lineage>
</organism>
<dbReference type="PANTHER" id="PTHR47705">
    <property type="entry name" value="AGAP000321-PA"/>
    <property type="match status" value="1"/>
</dbReference>
<comment type="caution">
    <text evidence="2">The sequence shown here is derived from an EMBL/GenBank/DDBJ whole genome shotgun (WGS) entry which is preliminary data.</text>
</comment>
<dbReference type="GO" id="GO:0009116">
    <property type="term" value="P:nucleoside metabolic process"/>
    <property type="evidence" value="ECO:0007669"/>
    <property type="project" value="InterPro"/>
</dbReference>
<dbReference type="PANTHER" id="PTHR47705:SF1">
    <property type="entry name" value="PNP_UDP_1 DOMAIN-CONTAINING PROTEIN"/>
    <property type="match status" value="1"/>
</dbReference>
<dbReference type="OrthoDB" id="1577640at2759"/>
<dbReference type="Proteomes" id="UP000728185">
    <property type="component" value="Unassembled WGS sequence"/>
</dbReference>
<evidence type="ECO:0000313" key="3">
    <source>
        <dbReference type="Proteomes" id="UP000728185"/>
    </source>
</evidence>
<dbReference type="InterPro" id="IPR035994">
    <property type="entry name" value="Nucleoside_phosphorylase_sf"/>
</dbReference>
<accession>A0A8E0VPL9</accession>
<gene>
    <name evidence="2" type="ORF">FBUS_08061</name>
</gene>
<dbReference type="EMBL" id="LUCM01000245">
    <property type="protein sequence ID" value="KAA0200843.1"/>
    <property type="molecule type" value="Genomic_DNA"/>
</dbReference>
<dbReference type="Gene3D" id="3.40.50.1580">
    <property type="entry name" value="Nucleoside phosphorylase domain"/>
    <property type="match status" value="1"/>
</dbReference>
<dbReference type="SUPFAM" id="SSF53167">
    <property type="entry name" value="Purine and uridine phosphorylases"/>
    <property type="match status" value="1"/>
</dbReference>
<keyword evidence="3" id="KW-1185">Reference proteome</keyword>
<dbReference type="AlphaFoldDB" id="A0A8E0VPL9"/>
<dbReference type="GO" id="GO:0003824">
    <property type="term" value="F:catalytic activity"/>
    <property type="evidence" value="ECO:0007669"/>
    <property type="project" value="InterPro"/>
</dbReference>